<proteinExistence type="predicted"/>
<feature type="region of interest" description="Disordered" evidence="1">
    <location>
        <begin position="144"/>
        <end position="176"/>
    </location>
</feature>
<dbReference type="EMBL" id="MW366843">
    <property type="protein sequence ID" value="QQO90303.1"/>
    <property type="molecule type" value="Genomic_DNA"/>
</dbReference>
<reference evidence="2 3" key="1">
    <citation type="submission" date="2020-12" db="EMBL/GenBank/DDBJ databases">
        <title>Complete genome sequence of Erwinia phage pEa_SNUABM_5.</title>
        <authorList>
            <person name="Kim S.G."/>
            <person name="Lee S.B."/>
            <person name="Kwon J."/>
            <person name="Park S.C."/>
        </authorList>
    </citation>
    <scope>NUCLEOTIDE SEQUENCE [LARGE SCALE GENOMIC DNA]</scope>
</reference>
<name>A0A7T8IVW5_9CAUD</name>
<dbReference type="Gene3D" id="2.60.40.1080">
    <property type="match status" value="1"/>
</dbReference>
<evidence type="ECO:0000256" key="1">
    <source>
        <dbReference type="SAM" id="MobiDB-lite"/>
    </source>
</evidence>
<organism evidence="2 3">
    <name type="scientific">Erwinia phage pEa_SNUABM_5</name>
    <dbReference type="NCBI Taxonomy" id="2797313"/>
    <lineage>
        <taxon>Viruses</taxon>
        <taxon>Duplodnaviria</taxon>
        <taxon>Heunggongvirae</taxon>
        <taxon>Uroviricota</taxon>
        <taxon>Caudoviricetes</taxon>
        <taxon>Rivsvirus</taxon>
        <taxon>Rivsvirus SNUABM5</taxon>
    </lineage>
</organism>
<protein>
    <submittedName>
        <fullName evidence="2">Putative Ig-like virion protein</fullName>
    </submittedName>
</protein>
<dbReference type="Proteomes" id="UP000596123">
    <property type="component" value="Segment"/>
</dbReference>
<feature type="compositionally biased region" description="Basic and acidic residues" evidence="1">
    <location>
        <begin position="163"/>
        <end position="176"/>
    </location>
</feature>
<evidence type="ECO:0000313" key="3">
    <source>
        <dbReference type="Proteomes" id="UP000596123"/>
    </source>
</evidence>
<gene>
    <name evidence="2" type="ORF">pEaSNUABM5_00161</name>
</gene>
<evidence type="ECO:0000313" key="2">
    <source>
        <dbReference type="EMBL" id="QQO90303.1"/>
    </source>
</evidence>
<sequence length="1354" mass="144475">MAAMNIADFAAKYIKLARQRGLTARNPIEFEFRPNANDQSDVYRVVVSMTEPTFADKPYNLIWVDANPGSPQYKFVLLRTSHVSDGNHRGSWITIDDYANLFDSKQIYRRVVENASDLGIEAGDVVLPHANTTRVGTVVVQALQDSGDEDQRDKADPVVVSDDDPRMSDARYPTYHEHPDFPRTMIRINSKQFAEVGSSIAPVAGAVLALVRRDPQDLNKFYGQWIKPTNKNVKWTSPRLLNLRLSLPGDASFMQDNSTVQMVATAEWEDHVEQSPKNIEWSIQQNVLGVTIDQQGNVTAPDLQADVVLKVTARLRDPVYGDWIVGTYDLLIKNKFVSDDELISLKIVGADSMFAAQKQTFSVVAQFKTAGSTPVTPTNFTSDNDQVLSLNGLVGTAGSVAVDTTVTLTATYFYKGTTYTATKAVLVKAQKIEKLEILGQDTIKSEASASYTFRVTYSNGKTELVVPQTFLAAPQTYTVIDKNVVTARKEETADRQIELQASYTANGQTIQATKPVTILHATVAPTLSKLEIQGANSIQEGKTANYTFLATYSDGTTKTVNPLTFTVDRGQFASIVNKTVTAGQVTQDEQVVLSASYAEGGITKTADLTVTILNVIVVVDLASIKIIGANTAAQNTVENYTVLATYTDGHTATITPNEFKLTAASQYATFADGTLTVGAINVATSSVTISATYTENGITKSATMDVTLTGAAPVVVNLEIVGNDQMNEVTTQTLECYAVYSDGSRVKVANPQWSIIQGTAYASIASTGVLTAGSVDQDQSVLVRAASNGLSVQKTVLIKNVIVISLTSVAIQTISPAFAFNDVSGTVHDLRSVLTFSDNSTRDGLASELTYTLTAGDTQTYFELVPPTGNAGWAIRLKRKLDGYYGDKSFTVNVTAKVGTDTKTNSLTFKVTGPTDTVVSVAIIGPDSVTEGTTSTDYTVQTTSASGKTATYQATNPVYLFSSGGAYASLVSGTVAYAKKISVAKDALTADQNAVLTVQELTIDGQKFTPTKTVKLINAATTPTASLVGPNQVNAGQTGTYVLRLTFPDTGTTTDVTPVISYGGAGTDTDKIFTYPGNDKITGNTIAATKSATIKGVATFNGQQYTATMNVTNSVTPVTIDSLVLTGPDSIVGGQNGQYVGTATLSDGTIIDVGNQGTWTQQVISGTISNPLISTTGLLQTGNTTVAGVIRVTLSYTRSGSTKTATKDVNISVTGGGGTDPIGARFGVSTKVTSAAGYTKAWALALATKLTTTGEQFVECPAGGSTSSNNKFFYVIWPKALGYGYFRDYSAGSYGFAGSWDGAQEYDDFNFVGAAEVTIDGNQYIIYRNDFPFDNTYYKYSIIYGSADPLSGNP</sequence>
<keyword evidence="3" id="KW-1185">Reference proteome</keyword>
<dbReference type="CDD" id="cd11304">
    <property type="entry name" value="Cadherin_repeat"/>
    <property type="match status" value="1"/>
</dbReference>
<accession>A0A7T8IVW5</accession>